<dbReference type="EMBL" id="ATLV01014293">
    <property type="status" value="NOT_ANNOTATED_CDS"/>
    <property type="molecule type" value="Genomic_DNA"/>
</dbReference>
<proteinExistence type="predicted"/>
<reference evidence="2 4" key="1">
    <citation type="journal article" date="2014" name="BMC Genomics">
        <title>Genome sequence of Anopheles sinensis provides insight into genetics basis of mosquito competence for malaria parasites.</title>
        <authorList>
            <person name="Zhou D."/>
            <person name="Zhang D."/>
            <person name="Ding G."/>
            <person name="Shi L."/>
            <person name="Hou Q."/>
            <person name="Ye Y."/>
            <person name="Xu Y."/>
            <person name="Zhou H."/>
            <person name="Xiong C."/>
            <person name="Li S."/>
            <person name="Yu J."/>
            <person name="Hong S."/>
            <person name="Yu X."/>
            <person name="Zou P."/>
            <person name="Chen C."/>
            <person name="Chang X."/>
            <person name="Wang W."/>
            <person name="Lv Y."/>
            <person name="Sun Y."/>
            <person name="Ma L."/>
            <person name="Shen B."/>
            <person name="Zhu C."/>
        </authorList>
    </citation>
    <scope>NUCLEOTIDE SEQUENCE [LARGE SCALE GENOMIC DNA]</scope>
</reference>
<sequence>MGSKASVCEARAPSQPLKNDGKARRGYDETDPGRGGAISCGNAPEHSRIGIGIADGWMGSREWRNLAASAK</sequence>
<dbReference type="AlphaFoldDB" id="A0A084VKT5"/>
<dbReference type="EnsemblMetazoa" id="ASIC005960-RA">
    <property type="protein sequence ID" value="ASIC005960-PA"/>
    <property type="gene ID" value="ASIC005960"/>
</dbReference>
<dbReference type="EMBL" id="KE524954">
    <property type="protein sequence ID" value="KFB38579.1"/>
    <property type="molecule type" value="Genomic_DNA"/>
</dbReference>
<protein>
    <submittedName>
        <fullName evidence="2 3">Outer membrane protein assembly complex, YaeT protein</fullName>
    </submittedName>
</protein>
<dbReference type="EMBL" id="ATLV01014294">
    <property type="status" value="NOT_ANNOTATED_CDS"/>
    <property type="molecule type" value="Genomic_DNA"/>
</dbReference>
<gene>
    <name evidence="2" type="ORF">ZHAS_00005960</name>
</gene>
<evidence type="ECO:0000313" key="3">
    <source>
        <dbReference type="EnsemblMetazoa" id="ASIC005960-PA"/>
    </source>
</evidence>
<reference evidence="3" key="2">
    <citation type="submission" date="2020-05" db="UniProtKB">
        <authorList>
            <consortium name="EnsemblMetazoa"/>
        </authorList>
    </citation>
    <scope>IDENTIFICATION</scope>
</reference>
<accession>A0A084VKT5</accession>
<organism evidence="2">
    <name type="scientific">Anopheles sinensis</name>
    <name type="common">Mosquito</name>
    <dbReference type="NCBI Taxonomy" id="74873"/>
    <lineage>
        <taxon>Eukaryota</taxon>
        <taxon>Metazoa</taxon>
        <taxon>Ecdysozoa</taxon>
        <taxon>Arthropoda</taxon>
        <taxon>Hexapoda</taxon>
        <taxon>Insecta</taxon>
        <taxon>Pterygota</taxon>
        <taxon>Neoptera</taxon>
        <taxon>Endopterygota</taxon>
        <taxon>Diptera</taxon>
        <taxon>Nematocera</taxon>
        <taxon>Culicoidea</taxon>
        <taxon>Culicidae</taxon>
        <taxon>Anophelinae</taxon>
        <taxon>Anopheles</taxon>
    </lineage>
</organism>
<feature type="compositionally biased region" description="Basic and acidic residues" evidence="1">
    <location>
        <begin position="19"/>
        <end position="32"/>
    </location>
</feature>
<evidence type="ECO:0000256" key="1">
    <source>
        <dbReference type="SAM" id="MobiDB-lite"/>
    </source>
</evidence>
<evidence type="ECO:0000313" key="2">
    <source>
        <dbReference type="EMBL" id="KFB38579.1"/>
    </source>
</evidence>
<dbReference type="VEuPathDB" id="VectorBase:ASIC005960"/>
<name>A0A084VKT5_ANOSI</name>
<evidence type="ECO:0000313" key="4">
    <source>
        <dbReference type="Proteomes" id="UP000030765"/>
    </source>
</evidence>
<feature type="region of interest" description="Disordered" evidence="1">
    <location>
        <begin position="1"/>
        <end position="42"/>
    </location>
</feature>
<dbReference type="Proteomes" id="UP000030765">
    <property type="component" value="Unassembled WGS sequence"/>
</dbReference>
<keyword evidence="4" id="KW-1185">Reference proteome</keyword>